<keyword evidence="3" id="KW-0547">Nucleotide-binding</keyword>
<evidence type="ECO:0000256" key="3">
    <source>
        <dbReference type="ARBA" id="ARBA00022741"/>
    </source>
</evidence>
<evidence type="ECO:0000313" key="8">
    <source>
        <dbReference type="EnsemblPlants" id="Zm00001eb384830_P001"/>
    </source>
</evidence>
<dbReference type="SUPFAM" id="SSF56112">
    <property type="entry name" value="Protein kinase-like (PK-like)"/>
    <property type="match status" value="1"/>
</dbReference>
<keyword evidence="9" id="KW-1185">Reference proteome</keyword>
<evidence type="ECO:0000313" key="9">
    <source>
        <dbReference type="Proteomes" id="UP000007305"/>
    </source>
</evidence>
<evidence type="ECO:0000259" key="7">
    <source>
        <dbReference type="PROSITE" id="PS50011"/>
    </source>
</evidence>
<keyword evidence="2" id="KW-0808">Transferase</keyword>
<evidence type="ECO:0000256" key="6">
    <source>
        <dbReference type="SAM" id="MobiDB-lite"/>
    </source>
</evidence>
<feature type="region of interest" description="Disordered" evidence="6">
    <location>
        <begin position="1"/>
        <end position="20"/>
    </location>
</feature>
<dbReference type="InterPro" id="IPR011009">
    <property type="entry name" value="Kinase-like_dom_sf"/>
</dbReference>
<dbReference type="AlphaFoldDB" id="A0A804R0J3"/>
<dbReference type="FunFam" id="3.30.200.20:FF:001354">
    <property type="entry name" value="Uncharacterized protein"/>
    <property type="match status" value="1"/>
</dbReference>
<dbReference type="Gramene" id="Zm00001eb384830_T001">
    <property type="protein sequence ID" value="Zm00001eb384830_P001"/>
    <property type="gene ID" value="Zm00001eb384830"/>
</dbReference>
<dbReference type="EnsemblPlants" id="Zm00001eb384830_T001">
    <property type="protein sequence ID" value="Zm00001eb384830_P001"/>
    <property type="gene ID" value="Zm00001eb384830"/>
</dbReference>
<dbReference type="PROSITE" id="PS50011">
    <property type="entry name" value="PROTEIN_KINASE_DOM"/>
    <property type="match status" value="1"/>
</dbReference>
<feature type="domain" description="Protein kinase" evidence="7">
    <location>
        <begin position="280"/>
        <end position="342"/>
    </location>
</feature>
<reference evidence="9" key="1">
    <citation type="journal article" date="2009" name="Science">
        <title>The B73 maize genome: complexity, diversity, and dynamics.</title>
        <authorList>
            <person name="Schnable P.S."/>
            <person name="Ware D."/>
            <person name="Fulton R.S."/>
            <person name="Stein J.C."/>
            <person name="Wei F."/>
            <person name="Pasternak S."/>
            <person name="Liang C."/>
            <person name="Zhang J."/>
            <person name="Fulton L."/>
            <person name="Graves T.A."/>
            <person name="Minx P."/>
            <person name="Reily A.D."/>
            <person name="Courtney L."/>
            <person name="Kruchowski S.S."/>
            <person name="Tomlinson C."/>
            <person name="Strong C."/>
            <person name="Delehaunty K."/>
            <person name="Fronick C."/>
            <person name="Courtney B."/>
            <person name="Rock S.M."/>
            <person name="Belter E."/>
            <person name="Du F."/>
            <person name="Kim K."/>
            <person name="Abbott R.M."/>
            <person name="Cotton M."/>
            <person name="Levy A."/>
            <person name="Marchetto P."/>
            <person name="Ochoa K."/>
            <person name="Jackson S.M."/>
            <person name="Gillam B."/>
            <person name="Chen W."/>
            <person name="Yan L."/>
            <person name="Higginbotham J."/>
            <person name="Cardenas M."/>
            <person name="Waligorski J."/>
            <person name="Applebaum E."/>
            <person name="Phelps L."/>
            <person name="Falcone J."/>
            <person name="Kanchi K."/>
            <person name="Thane T."/>
            <person name="Scimone A."/>
            <person name="Thane N."/>
            <person name="Henke J."/>
            <person name="Wang T."/>
            <person name="Ruppert J."/>
            <person name="Shah N."/>
            <person name="Rotter K."/>
            <person name="Hodges J."/>
            <person name="Ingenthron E."/>
            <person name="Cordes M."/>
            <person name="Kohlberg S."/>
            <person name="Sgro J."/>
            <person name="Delgado B."/>
            <person name="Mead K."/>
            <person name="Chinwalla A."/>
            <person name="Leonard S."/>
            <person name="Crouse K."/>
            <person name="Collura K."/>
            <person name="Kudrna D."/>
            <person name="Currie J."/>
            <person name="He R."/>
            <person name="Angelova A."/>
            <person name="Rajasekar S."/>
            <person name="Mueller T."/>
            <person name="Lomeli R."/>
            <person name="Scara G."/>
            <person name="Ko A."/>
            <person name="Delaney K."/>
            <person name="Wissotski M."/>
            <person name="Lopez G."/>
            <person name="Campos D."/>
            <person name="Braidotti M."/>
            <person name="Ashley E."/>
            <person name="Golser W."/>
            <person name="Kim H."/>
            <person name="Lee S."/>
            <person name="Lin J."/>
            <person name="Dujmic Z."/>
            <person name="Kim W."/>
            <person name="Talag J."/>
            <person name="Zuccolo A."/>
            <person name="Fan C."/>
            <person name="Sebastian A."/>
            <person name="Kramer M."/>
            <person name="Spiegel L."/>
            <person name="Nascimento L."/>
            <person name="Zutavern T."/>
            <person name="Miller B."/>
            <person name="Ambroise C."/>
            <person name="Muller S."/>
            <person name="Spooner W."/>
            <person name="Narechania A."/>
            <person name="Ren L."/>
            <person name="Wei S."/>
            <person name="Kumari S."/>
            <person name="Faga B."/>
            <person name="Levy M.J."/>
            <person name="McMahan L."/>
            <person name="Van Buren P."/>
            <person name="Vaughn M.W."/>
            <person name="Ying K."/>
            <person name="Yeh C.-T."/>
            <person name="Emrich S.J."/>
            <person name="Jia Y."/>
            <person name="Kalyanaraman A."/>
            <person name="Hsia A.-P."/>
            <person name="Barbazuk W.B."/>
            <person name="Baucom R.S."/>
            <person name="Brutnell T.P."/>
            <person name="Carpita N.C."/>
            <person name="Chaparro C."/>
            <person name="Chia J.-M."/>
            <person name="Deragon J.-M."/>
            <person name="Estill J.C."/>
            <person name="Fu Y."/>
            <person name="Jeddeloh J.A."/>
            <person name="Han Y."/>
            <person name="Lee H."/>
            <person name="Li P."/>
            <person name="Lisch D.R."/>
            <person name="Liu S."/>
            <person name="Liu Z."/>
            <person name="Nagel D.H."/>
            <person name="McCann M.C."/>
            <person name="SanMiguel P."/>
            <person name="Myers A.M."/>
            <person name="Nettleton D."/>
            <person name="Nguyen J."/>
            <person name="Penning B.W."/>
            <person name="Ponnala L."/>
            <person name="Schneider K.L."/>
            <person name="Schwartz D.C."/>
            <person name="Sharma A."/>
            <person name="Soderlund C."/>
            <person name="Springer N.M."/>
            <person name="Sun Q."/>
            <person name="Wang H."/>
            <person name="Waterman M."/>
            <person name="Westerman R."/>
            <person name="Wolfgruber T.K."/>
            <person name="Yang L."/>
            <person name="Yu Y."/>
            <person name="Zhang L."/>
            <person name="Zhou S."/>
            <person name="Zhu Q."/>
            <person name="Bennetzen J.L."/>
            <person name="Dawe R.K."/>
            <person name="Jiang J."/>
            <person name="Jiang N."/>
            <person name="Presting G.G."/>
            <person name="Wessler S.R."/>
            <person name="Aluru S."/>
            <person name="Martienssen R.A."/>
            <person name="Clifton S.W."/>
            <person name="McCombie W.R."/>
            <person name="Wing R.A."/>
            <person name="Wilson R.K."/>
        </authorList>
    </citation>
    <scope>NUCLEOTIDE SEQUENCE [LARGE SCALE GENOMIC DNA]</scope>
    <source>
        <strain evidence="9">cv. B73</strain>
    </source>
</reference>
<evidence type="ECO:0000256" key="5">
    <source>
        <dbReference type="ARBA" id="ARBA00022840"/>
    </source>
</evidence>
<evidence type="ECO:0000256" key="4">
    <source>
        <dbReference type="ARBA" id="ARBA00022777"/>
    </source>
</evidence>
<reference evidence="8" key="2">
    <citation type="submission" date="2019-07" db="EMBL/GenBank/DDBJ databases">
        <authorList>
            <person name="Seetharam A."/>
            <person name="Woodhouse M."/>
            <person name="Cannon E."/>
        </authorList>
    </citation>
    <scope>NUCLEOTIDE SEQUENCE [LARGE SCALE GENOMIC DNA]</scope>
    <source>
        <strain evidence="8">cv. B73</strain>
    </source>
</reference>
<name>A0A804R0J3_MAIZE</name>
<dbReference type="PANTHER" id="PTHR27002:SF898">
    <property type="entry name" value="RECEPTOR-LIKE SERINE_THREONINE-PROTEIN KINASE"/>
    <property type="match status" value="1"/>
</dbReference>
<reference evidence="8" key="3">
    <citation type="submission" date="2021-05" db="UniProtKB">
        <authorList>
            <consortium name="EnsemblPlants"/>
        </authorList>
    </citation>
    <scope>IDENTIFICATION</scope>
    <source>
        <strain evidence="8">cv. B73</strain>
    </source>
</reference>
<keyword evidence="1" id="KW-0723">Serine/threonine-protein kinase</keyword>
<dbReference type="InterPro" id="IPR000719">
    <property type="entry name" value="Prot_kinase_dom"/>
</dbReference>
<dbReference type="Gene3D" id="3.30.200.20">
    <property type="entry name" value="Phosphorylase Kinase, domain 1"/>
    <property type="match status" value="1"/>
</dbReference>
<keyword evidence="4" id="KW-0418">Kinase</keyword>
<organism evidence="8 9">
    <name type="scientific">Zea mays</name>
    <name type="common">Maize</name>
    <dbReference type="NCBI Taxonomy" id="4577"/>
    <lineage>
        <taxon>Eukaryota</taxon>
        <taxon>Viridiplantae</taxon>
        <taxon>Streptophyta</taxon>
        <taxon>Embryophyta</taxon>
        <taxon>Tracheophyta</taxon>
        <taxon>Spermatophyta</taxon>
        <taxon>Magnoliopsida</taxon>
        <taxon>Liliopsida</taxon>
        <taxon>Poales</taxon>
        <taxon>Poaceae</taxon>
        <taxon>PACMAD clade</taxon>
        <taxon>Panicoideae</taxon>
        <taxon>Andropogonodae</taxon>
        <taxon>Andropogoneae</taxon>
        <taxon>Tripsacinae</taxon>
        <taxon>Zea</taxon>
    </lineage>
</organism>
<evidence type="ECO:0000256" key="1">
    <source>
        <dbReference type="ARBA" id="ARBA00022527"/>
    </source>
</evidence>
<evidence type="ECO:0000256" key="2">
    <source>
        <dbReference type="ARBA" id="ARBA00022679"/>
    </source>
</evidence>
<dbReference type="GO" id="GO:0005524">
    <property type="term" value="F:ATP binding"/>
    <property type="evidence" value="ECO:0007669"/>
    <property type="project" value="UniProtKB-KW"/>
</dbReference>
<dbReference type="InParanoid" id="A0A804R0J3"/>
<dbReference type="PANTHER" id="PTHR27002">
    <property type="entry name" value="RECEPTOR-LIKE SERINE/THREONINE-PROTEIN KINASE SD1-8"/>
    <property type="match status" value="1"/>
</dbReference>
<keyword evidence="5" id="KW-0067">ATP-binding</keyword>
<proteinExistence type="predicted"/>
<dbReference type="GO" id="GO:0004674">
    <property type="term" value="F:protein serine/threonine kinase activity"/>
    <property type="evidence" value="ECO:0007669"/>
    <property type="project" value="UniProtKB-KW"/>
</dbReference>
<sequence length="342" mass="36035">MRVRGSLSVEGEERRRIGSRSALYMEGEADRGEWLVAVGSTSSSAPSGEVSSKHGGDDYGIVGGPNGNGVAPATKSTVVETTIERVVNDLNPSRQNLQNKEDLQGTLVDGIKEVILSPTHALSLIAAGEVSNMGIHHSFIVPPLPRSSPSSRISPSFVVAPSGAPTHAIPGMDAHALVLSQRFHAPASDLDLVHLVASAPLPLSKCGATAHSASGHDGGVPLPARKKEPPLPLAGAPPLRIRVQRQCSTSIHFDDDVDDGKSHELKVYSLDRIRAATSNFSDSNKLGEGGFGPIYMGTLPGGEEVVVKRLCRNSGQGLEEFKNEDILIAKLQHRNLDDGAEG</sequence>
<dbReference type="Proteomes" id="UP000007305">
    <property type="component" value="Chromosome 9"/>
</dbReference>
<accession>A0A804R0J3</accession>
<protein>
    <recommendedName>
        <fullName evidence="7">Protein kinase domain-containing protein</fullName>
    </recommendedName>
</protein>